<keyword evidence="2" id="KW-0596">Phosphopantetheine</keyword>
<feature type="region of interest" description="N-terminal hotdog fold" evidence="8">
    <location>
        <begin position="537"/>
        <end position="661"/>
    </location>
</feature>
<dbReference type="InterPro" id="IPR055123">
    <property type="entry name" value="SpnB-like_Rossmann"/>
</dbReference>
<dbReference type="InterPro" id="IPR009081">
    <property type="entry name" value="PP-bd_ACP"/>
</dbReference>
<dbReference type="PANTHER" id="PTHR43775:SF51">
    <property type="entry name" value="INACTIVE PHENOLPHTHIOCEROL SYNTHESIS POLYKETIDE SYNTHASE TYPE I PKS1-RELATED"/>
    <property type="match status" value="1"/>
</dbReference>
<proteinExistence type="predicted"/>
<evidence type="ECO:0000256" key="3">
    <source>
        <dbReference type="ARBA" id="ARBA00022553"/>
    </source>
</evidence>
<dbReference type="Pfam" id="PF08659">
    <property type="entry name" value="KR"/>
    <property type="match status" value="1"/>
</dbReference>
<reference evidence="13" key="1">
    <citation type="journal article" date="2019" name="Int. J. Syst. Evol. Microbiol.">
        <title>The Global Catalogue of Microorganisms (GCM) 10K type strain sequencing project: providing services to taxonomists for standard genome sequencing and annotation.</title>
        <authorList>
            <consortium name="The Broad Institute Genomics Platform"/>
            <consortium name="The Broad Institute Genome Sequencing Center for Infectious Disease"/>
            <person name="Wu L."/>
            <person name="Ma J."/>
        </authorList>
    </citation>
    <scope>NUCLEOTIDE SEQUENCE [LARGE SCALE GENOMIC DNA]</scope>
    <source>
        <strain evidence="13">CGMCC 4.7237</strain>
    </source>
</reference>
<evidence type="ECO:0000256" key="4">
    <source>
        <dbReference type="ARBA" id="ARBA00022679"/>
    </source>
</evidence>
<keyword evidence="5" id="KW-0045">Antibiotic biosynthesis</keyword>
<sequence length="1657" mass="170335">MRHGVMPKTLHVDAPTPGVDWSSGGVSLLTEATAWPATGRPRRAGVSSFGISGTNAHVILEQAPVQHTAPAPAPVRPGQRSGAAVPWLLSGRTAKGLRAQAVRLRDRLRERPDLRPLDVGYSLATTRTAFAHRTALVAATREELLAGVEELISGAGTATAASGRPPGGRLAFLFGGQGSQRAGAGRQLAATYPVFEAAFDAVCAELDPHLDPPLREVAFAEPDTDAAALLDETGYTQPALFAVEVALFRLLEHFGLRPDVLAGHSIGELAAAHVAGVLSLPDAAVLVAARARLMQALPPGGAMVAVRAAEDEVVPLLVEGAVVAAVNGPSTVVLSGETDAVSAVAERLRERGRRVSRLRVSHAFHSPRMDPMLDRLRKVAEGLTFHEPEIPLVSTVTGRPVTGAELAVPAYWAEQARRPVRFHDAVLHMAGDGVRTFLDLGPDGVLSALAADPADPAVSALPALRRDRPEPDAVADALARLHVRGVPVDWHAYFEGTGARQVDLPTYAFQQERFWLEEPAGTGPGGLAGAGLGTPGHPLLGARVDLPDGGGVLFTGSLSARSQPWLADHTVHGDTLLPGSAFVEIALWAGAQLDRARLAELTLVAPLVLPRRDGVPLRVQIDEGDDAGRRLRVYTRQDDAPADDSWTLHATGLLTPDRPPAAPPAGAWPPPGATPVPPDELDGMYEDLAATGVAYGPAFRGLRAAWRLGDQVLAEVALPGPAAGDAGRFALHPALLDAALHAAALLTPPDRTAPPRLPFAWHGVTLHSEAAASLRVRLTPHGADDLSLDLTDRSGLPVASVDSLLLRPSAPDRVRRTEGSLYEVRWQPVPAPAEGAAPAGNLRWAAIGGDGRSAAGAAADRGALHAGADRGAALAPDVVPAVQGADGSSAAADAAAADPDGVRRAELDGLPMVVGADGPVAAEADPGALPAGVDGGEAPADDAASMSLDGDGSSAAGPAAAADREVARPADPDPGALPVGVDRGAALLPDGVAVVLGGGGPALAAEADPDALLAPVDRGEASAPGVVSMSLGGDGLIAAEADALLAAVGPGATRHADLDALLAAVDRGETLAPDVVLMQLGGTPTGHNVAAAARGAVSAALRLLAGWTAQRRLTDARLVLVTRGAVVATRTGSGPDPALAAVWGLVRSVQSERPGRVVIVDLDDDPASARALPLAVRSGEPQLAVRAGTVLVPRLTVAGPQTAAAPVFGPAGTVLVTGGTGALGGLVARHLVEAHGVRRLLLAGRRGESAPGAEALERELTALGAEVRIAACDVSEDGRLAALLASVPAAHPLTAVVHCAGVLDDGVLESLTPDRVDRVMRPKADAAWRLHELTRGLELSAFVLFSSVAGLFGSAGQGNYAAANAFLDALAERRRAEGLPATSLAWGWWEDARGMAGDQGEAGRARMARSGLAPLGHADGLALFDAALRSGTAALVPIRTDPESLRAQARHGTLAPVLRELAGVRPRHETAGAAGGAEPESWRQRFDAAGPEQREPLLWDLVRREASRALGRSPLAALDADSGLLDLGFDSLTAVELRNRLSDICGVPLPTTLVFDHPTPARLAGYLYEELARGAGPATSGSPLAALEGLERMLDAAPPDPALRAALEQRLRALLSGWQRGGRSPATPAGPPAPGNGFENATQDELLDFIDNNLRRS</sequence>
<feature type="compositionally biased region" description="Low complexity" evidence="9">
    <location>
        <begin position="1618"/>
        <end position="1627"/>
    </location>
</feature>
<comment type="pathway">
    <text evidence="1">Antibiotic biosynthesis.</text>
</comment>
<dbReference type="Proteomes" id="UP001595765">
    <property type="component" value="Unassembled WGS sequence"/>
</dbReference>
<feature type="domain" description="PKS/mFAS DH" evidence="11">
    <location>
        <begin position="537"/>
        <end position="815"/>
    </location>
</feature>
<dbReference type="SMART" id="SM00826">
    <property type="entry name" value="PKS_DH"/>
    <property type="match status" value="1"/>
</dbReference>
<dbReference type="InterPro" id="IPR036291">
    <property type="entry name" value="NAD(P)-bd_dom_sf"/>
</dbReference>
<dbReference type="InterPro" id="IPR057326">
    <property type="entry name" value="KR_dom"/>
</dbReference>
<keyword evidence="3" id="KW-0597">Phosphoprotein</keyword>
<feature type="active site" description="Proton donor; for dehydratase activity" evidence="8">
    <location>
        <position position="737"/>
    </location>
</feature>
<evidence type="ECO:0000259" key="11">
    <source>
        <dbReference type="PROSITE" id="PS52019"/>
    </source>
</evidence>
<dbReference type="InterPro" id="IPR016035">
    <property type="entry name" value="Acyl_Trfase/lysoPLipase"/>
</dbReference>
<feature type="active site" description="Proton acceptor; for dehydratase activity" evidence="8">
    <location>
        <position position="569"/>
    </location>
</feature>
<evidence type="ECO:0000256" key="2">
    <source>
        <dbReference type="ARBA" id="ARBA00022450"/>
    </source>
</evidence>
<dbReference type="SUPFAM" id="SSF53901">
    <property type="entry name" value="Thiolase-like"/>
    <property type="match status" value="1"/>
</dbReference>
<dbReference type="InterPro" id="IPR020806">
    <property type="entry name" value="PKS_PP-bd"/>
</dbReference>
<dbReference type="Pfam" id="PF16197">
    <property type="entry name" value="KAsynt_C_assoc"/>
    <property type="match status" value="1"/>
</dbReference>
<dbReference type="PROSITE" id="PS50075">
    <property type="entry name" value="CARRIER"/>
    <property type="match status" value="1"/>
</dbReference>
<protein>
    <submittedName>
        <fullName evidence="12">SDR family NAD(P)-dependent oxidoreductase</fullName>
    </submittedName>
</protein>
<feature type="compositionally biased region" description="Basic and acidic residues" evidence="9">
    <location>
        <begin position="962"/>
        <end position="971"/>
    </location>
</feature>
<name>A0ABV8HX02_9ACTN</name>
<dbReference type="InterPro" id="IPR042104">
    <property type="entry name" value="PKS_dehydratase_sf"/>
</dbReference>
<keyword evidence="13" id="KW-1185">Reference proteome</keyword>
<dbReference type="InterPro" id="IPR013968">
    <property type="entry name" value="PKS_KR"/>
</dbReference>
<evidence type="ECO:0000256" key="7">
    <source>
        <dbReference type="ARBA" id="ARBA00023315"/>
    </source>
</evidence>
<dbReference type="CDD" id="cd08956">
    <property type="entry name" value="KR_3_FAS_SDR_x"/>
    <property type="match status" value="1"/>
</dbReference>
<feature type="region of interest" description="C-terminal hotdog fold" evidence="8">
    <location>
        <begin position="676"/>
        <end position="815"/>
    </location>
</feature>
<dbReference type="RefSeq" id="WP_386435276.1">
    <property type="nucleotide sequence ID" value="NZ_JBHSBB010000026.1"/>
</dbReference>
<dbReference type="PANTHER" id="PTHR43775">
    <property type="entry name" value="FATTY ACID SYNTHASE"/>
    <property type="match status" value="1"/>
</dbReference>
<dbReference type="Gene3D" id="3.40.366.10">
    <property type="entry name" value="Malonyl-Coenzyme A Acyl Carrier Protein, domain 2"/>
    <property type="match status" value="1"/>
</dbReference>
<dbReference type="EMBL" id="JBHSBB010000026">
    <property type="protein sequence ID" value="MFC4035395.1"/>
    <property type="molecule type" value="Genomic_DNA"/>
</dbReference>
<evidence type="ECO:0000256" key="6">
    <source>
        <dbReference type="ARBA" id="ARBA00023268"/>
    </source>
</evidence>
<feature type="region of interest" description="Disordered" evidence="9">
    <location>
        <begin position="918"/>
        <end position="978"/>
    </location>
</feature>
<dbReference type="SMART" id="SM00822">
    <property type="entry name" value="PKS_KR"/>
    <property type="match status" value="1"/>
</dbReference>
<gene>
    <name evidence="12" type="ORF">ACFO3J_28575</name>
</gene>
<dbReference type="InterPro" id="IPR049551">
    <property type="entry name" value="PKS_DH_C"/>
</dbReference>
<evidence type="ECO:0000313" key="13">
    <source>
        <dbReference type="Proteomes" id="UP001595765"/>
    </source>
</evidence>
<dbReference type="InterPro" id="IPR036736">
    <property type="entry name" value="ACP-like_sf"/>
</dbReference>
<feature type="compositionally biased region" description="Low complexity" evidence="9">
    <location>
        <begin position="941"/>
        <end position="961"/>
    </location>
</feature>
<dbReference type="Pfam" id="PF00550">
    <property type="entry name" value="PP-binding"/>
    <property type="match status" value="1"/>
</dbReference>
<dbReference type="PROSITE" id="PS00012">
    <property type="entry name" value="PHOSPHOPANTETHEINE"/>
    <property type="match status" value="1"/>
</dbReference>
<dbReference type="InterPro" id="IPR001227">
    <property type="entry name" value="Ac_transferase_dom_sf"/>
</dbReference>
<evidence type="ECO:0000313" key="12">
    <source>
        <dbReference type="EMBL" id="MFC4035395.1"/>
    </source>
</evidence>
<dbReference type="Gene3D" id="3.10.129.110">
    <property type="entry name" value="Polyketide synthase dehydratase"/>
    <property type="match status" value="1"/>
</dbReference>
<organism evidence="12 13">
    <name type="scientific">Streptomyces polygonati</name>
    <dbReference type="NCBI Taxonomy" id="1617087"/>
    <lineage>
        <taxon>Bacteria</taxon>
        <taxon>Bacillati</taxon>
        <taxon>Actinomycetota</taxon>
        <taxon>Actinomycetes</taxon>
        <taxon>Kitasatosporales</taxon>
        <taxon>Streptomycetaceae</taxon>
        <taxon>Streptomyces</taxon>
    </lineage>
</organism>
<evidence type="ECO:0000256" key="5">
    <source>
        <dbReference type="ARBA" id="ARBA00023194"/>
    </source>
</evidence>
<evidence type="ECO:0000259" key="10">
    <source>
        <dbReference type="PROSITE" id="PS50075"/>
    </source>
</evidence>
<keyword evidence="7" id="KW-0012">Acyltransferase</keyword>
<comment type="caution">
    <text evidence="12">The sequence shown here is derived from an EMBL/GenBank/DDBJ whole genome shotgun (WGS) entry which is preliminary data.</text>
</comment>
<dbReference type="InterPro" id="IPR016036">
    <property type="entry name" value="Malonyl_transacylase_ACP-bd"/>
</dbReference>
<dbReference type="PROSITE" id="PS52019">
    <property type="entry name" value="PKS_MFAS_DH"/>
    <property type="match status" value="1"/>
</dbReference>
<dbReference type="SUPFAM" id="SSF55048">
    <property type="entry name" value="Probable ACP-binding domain of malonyl-CoA ACP transacylase"/>
    <property type="match status" value="1"/>
</dbReference>
<keyword evidence="4" id="KW-0808">Transferase</keyword>
<dbReference type="Gene3D" id="3.30.70.3290">
    <property type="match status" value="1"/>
</dbReference>
<evidence type="ECO:0000256" key="9">
    <source>
        <dbReference type="SAM" id="MobiDB-lite"/>
    </source>
</evidence>
<feature type="region of interest" description="Disordered" evidence="9">
    <location>
        <begin position="1618"/>
        <end position="1644"/>
    </location>
</feature>
<dbReference type="SUPFAM" id="SSF47336">
    <property type="entry name" value="ACP-like"/>
    <property type="match status" value="1"/>
</dbReference>
<dbReference type="SUPFAM" id="SSF52151">
    <property type="entry name" value="FabD/lysophospholipase-like"/>
    <property type="match status" value="1"/>
</dbReference>
<evidence type="ECO:0000256" key="8">
    <source>
        <dbReference type="PROSITE-ProRule" id="PRU01363"/>
    </source>
</evidence>
<dbReference type="Pfam" id="PF00698">
    <property type="entry name" value="Acyl_transf_1"/>
    <property type="match status" value="1"/>
</dbReference>
<evidence type="ECO:0000256" key="1">
    <source>
        <dbReference type="ARBA" id="ARBA00004792"/>
    </source>
</evidence>
<dbReference type="InterPro" id="IPR049552">
    <property type="entry name" value="PKS_DH_N"/>
</dbReference>
<dbReference type="Pfam" id="PF21089">
    <property type="entry name" value="PKS_DH_N"/>
    <property type="match status" value="1"/>
</dbReference>
<dbReference type="Pfam" id="PF22953">
    <property type="entry name" value="SpnB_Rossmann"/>
    <property type="match status" value="1"/>
</dbReference>
<dbReference type="InterPro" id="IPR020807">
    <property type="entry name" value="PKS_DH"/>
</dbReference>
<accession>A0ABV8HX02</accession>
<dbReference type="InterPro" id="IPR032821">
    <property type="entry name" value="PKS_assoc"/>
</dbReference>
<dbReference type="InterPro" id="IPR050091">
    <property type="entry name" value="PKS_NRPS_Biosynth_Enz"/>
</dbReference>
<dbReference type="InterPro" id="IPR006162">
    <property type="entry name" value="Ppantetheine_attach_site"/>
</dbReference>
<dbReference type="SMART" id="SM00823">
    <property type="entry name" value="PKS_PP"/>
    <property type="match status" value="1"/>
</dbReference>
<dbReference type="InterPro" id="IPR049900">
    <property type="entry name" value="PKS_mFAS_DH"/>
</dbReference>
<keyword evidence="6" id="KW-0511">Multifunctional enzyme</keyword>
<dbReference type="SMART" id="SM01294">
    <property type="entry name" value="PKS_PP_betabranch"/>
    <property type="match status" value="1"/>
</dbReference>
<dbReference type="InterPro" id="IPR014043">
    <property type="entry name" value="Acyl_transferase_dom"/>
</dbReference>
<dbReference type="Gene3D" id="1.10.1200.10">
    <property type="entry name" value="ACP-like"/>
    <property type="match status" value="1"/>
</dbReference>
<dbReference type="SMART" id="SM00827">
    <property type="entry name" value="PKS_AT"/>
    <property type="match status" value="1"/>
</dbReference>
<dbReference type="Gene3D" id="3.40.47.10">
    <property type="match status" value="1"/>
</dbReference>
<dbReference type="Pfam" id="PF14765">
    <property type="entry name" value="PS-DH"/>
    <property type="match status" value="1"/>
</dbReference>
<dbReference type="Gene3D" id="3.40.50.720">
    <property type="entry name" value="NAD(P)-binding Rossmann-like Domain"/>
    <property type="match status" value="1"/>
</dbReference>
<dbReference type="SUPFAM" id="SSF51735">
    <property type="entry name" value="NAD(P)-binding Rossmann-fold domains"/>
    <property type="match status" value="2"/>
</dbReference>
<feature type="domain" description="Carrier" evidence="10">
    <location>
        <begin position="1496"/>
        <end position="1571"/>
    </location>
</feature>
<dbReference type="InterPro" id="IPR016039">
    <property type="entry name" value="Thiolase-like"/>
</dbReference>